<dbReference type="InterPro" id="IPR036249">
    <property type="entry name" value="Thioredoxin-like_sf"/>
</dbReference>
<dbReference type="PANTHER" id="PTHR45663">
    <property type="entry name" value="GEO12009P1"/>
    <property type="match status" value="1"/>
</dbReference>
<dbReference type="EMBL" id="DTKJ01000015">
    <property type="protein sequence ID" value="HGZ10950.1"/>
    <property type="molecule type" value="Genomic_DNA"/>
</dbReference>
<dbReference type="AlphaFoldDB" id="A0A7C5AKG0"/>
<dbReference type="Gene3D" id="3.40.30.10">
    <property type="entry name" value="Glutaredoxin"/>
    <property type="match status" value="1"/>
</dbReference>
<name>A0A7C5AKG0_9BACT</name>
<sequence>MDGRVNGSWGWNLRPLRLNGNRGWIFTLLALVLLVLLALSLAWGQKSAAGKPVILEFSRLACPVCAKVEVALKEVQTRYHGQMEVRILHIDQEERLFKEYGISFVPTQVFLDADGKEVLRNEGPISLEQLIRKLKELHWIQE</sequence>
<dbReference type="GO" id="GO:0045454">
    <property type="term" value="P:cell redox homeostasis"/>
    <property type="evidence" value="ECO:0007669"/>
    <property type="project" value="TreeGrafter"/>
</dbReference>
<comment type="caution">
    <text evidence="3">The sequence shown here is derived from an EMBL/GenBank/DDBJ whole genome shotgun (WGS) entry which is preliminary data.</text>
</comment>
<dbReference type="PROSITE" id="PS51352">
    <property type="entry name" value="THIOREDOXIN_2"/>
    <property type="match status" value="1"/>
</dbReference>
<keyword evidence="1" id="KW-0472">Membrane</keyword>
<evidence type="ECO:0000313" key="3">
    <source>
        <dbReference type="EMBL" id="HGZ10950.1"/>
    </source>
</evidence>
<proteinExistence type="predicted"/>
<dbReference type="InterPro" id="IPR013766">
    <property type="entry name" value="Thioredoxin_domain"/>
</dbReference>
<protein>
    <submittedName>
        <fullName evidence="3">Thioredoxin family protein</fullName>
    </submittedName>
</protein>
<reference evidence="3" key="1">
    <citation type="journal article" date="2020" name="mSystems">
        <title>Genome- and Community-Level Interaction Insights into Carbon Utilization and Element Cycling Functions of Hydrothermarchaeota in Hydrothermal Sediment.</title>
        <authorList>
            <person name="Zhou Z."/>
            <person name="Liu Y."/>
            <person name="Xu W."/>
            <person name="Pan J."/>
            <person name="Luo Z.H."/>
            <person name="Li M."/>
        </authorList>
    </citation>
    <scope>NUCLEOTIDE SEQUENCE [LARGE SCALE GENOMIC DNA]</scope>
    <source>
        <strain evidence="3">SpSt-853</strain>
    </source>
</reference>
<evidence type="ECO:0000259" key="2">
    <source>
        <dbReference type="PROSITE" id="PS51352"/>
    </source>
</evidence>
<dbReference type="PANTHER" id="PTHR45663:SF11">
    <property type="entry name" value="GEO12009P1"/>
    <property type="match status" value="1"/>
</dbReference>
<accession>A0A7C5AKG0</accession>
<dbReference type="InterPro" id="IPR012336">
    <property type="entry name" value="Thioredoxin-like_fold"/>
</dbReference>
<dbReference type="GO" id="GO:0005829">
    <property type="term" value="C:cytosol"/>
    <property type="evidence" value="ECO:0007669"/>
    <property type="project" value="TreeGrafter"/>
</dbReference>
<gene>
    <name evidence="3" type="ORF">ENW48_01870</name>
</gene>
<organism evidence="3">
    <name type="scientific">Desulfobacca acetoxidans</name>
    <dbReference type="NCBI Taxonomy" id="60893"/>
    <lineage>
        <taxon>Bacteria</taxon>
        <taxon>Pseudomonadati</taxon>
        <taxon>Thermodesulfobacteriota</taxon>
        <taxon>Desulfobaccia</taxon>
        <taxon>Desulfobaccales</taxon>
        <taxon>Desulfobaccaceae</taxon>
        <taxon>Desulfobacca</taxon>
    </lineage>
</organism>
<keyword evidence="1" id="KW-0812">Transmembrane</keyword>
<feature type="transmembrane region" description="Helical" evidence="1">
    <location>
        <begin position="23"/>
        <end position="43"/>
    </location>
</feature>
<dbReference type="SUPFAM" id="SSF52833">
    <property type="entry name" value="Thioredoxin-like"/>
    <property type="match status" value="1"/>
</dbReference>
<evidence type="ECO:0000256" key="1">
    <source>
        <dbReference type="SAM" id="Phobius"/>
    </source>
</evidence>
<feature type="domain" description="Thioredoxin" evidence="2">
    <location>
        <begin position="1"/>
        <end position="139"/>
    </location>
</feature>
<dbReference type="GO" id="GO:0015035">
    <property type="term" value="F:protein-disulfide reductase activity"/>
    <property type="evidence" value="ECO:0007669"/>
    <property type="project" value="TreeGrafter"/>
</dbReference>
<keyword evidence="1" id="KW-1133">Transmembrane helix</keyword>
<dbReference type="Pfam" id="PF13098">
    <property type="entry name" value="Thioredoxin_2"/>
    <property type="match status" value="1"/>
</dbReference>
<dbReference type="CDD" id="cd02947">
    <property type="entry name" value="TRX_family"/>
    <property type="match status" value="1"/>
</dbReference>